<reference evidence="8" key="1">
    <citation type="submission" date="2023-06" db="EMBL/GenBank/DDBJ databases">
        <title>Genome-scale phylogeny and comparative genomics of the fungal order Sordariales.</title>
        <authorList>
            <consortium name="Lawrence Berkeley National Laboratory"/>
            <person name="Hensen N."/>
            <person name="Bonometti L."/>
            <person name="Westerberg I."/>
            <person name="Brannstrom I.O."/>
            <person name="Guillou S."/>
            <person name="Cros-Aarteil S."/>
            <person name="Calhoun S."/>
            <person name="Haridas S."/>
            <person name="Kuo A."/>
            <person name="Mondo S."/>
            <person name="Pangilinan J."/>
            <person name="Riley R."/>
            <person name="Labutti K."/>
            <person name="Andreopoulos B."/>
            <person name="Lipzen A."/>
            <person name="Chen C."/>
            <person name="Yanf M."/>
            <person name="Daum C."/>
            <person name="Ng V."/>
            <person name="Clum A."/>
            <person name="Steindorff A."/>
            <person name="Ohm R."/>
            <person name="Martin F."/>
            <person name="Silar P."/>
            <person name="Natvig D."/>
            <person name="Lalanne C."/>
            <person name="Gautier V."/>
            <person name="Ament-Velasquez S.L."/>
            <person name="Kruys A."/>
            <person name="Hutchinson M.I."/>
            <person name="Powell A.J."/>
            <person name="Barry K."/>
            <person name="Miller A.N."/>
            <person name="Grigoriev I.V."/>
            <person name="Debuchy R."/>
            <person name="Gladieux P."/>
            <person name="Thoren M.H."/>
            <person name="Johannesson H."/>
        </authorList>
    </citation>
    <scope>NUCLEOTIDE SEQUENCE</scope>
    <source>
        <strain evidence="8">8032-3</strain>
    </source>
</reference>
<dbReference type="GeneID" id="85312471"/>
<dbReference type="PRINTS" id="PR00420">
    <property type="entry name" value="RNGMNOXGNASE"/>
</dbReference>
<feature type="domain" description="FAD-binding" evidence="7">
    <location>
        <begin position="9"/>
        <end position="174"/>
    </location>
</feature>
<dbReference type="InterPro" id="IPR050493">
    <property type="entry name" value="FAD-dep_Monooxygenase_BioMet"/>
</dbReference>
<keyword evidence="6" id="KW-0503">Monooxygenase</keyword>
<evidence type="ECO:0000259" key="7">
    <source>
        <dbReference type="Pfam" id="PF01494"/>
    </source>
</evidence>
<accession>A0AAJ0BQB5</accession>
<proteinExistence type="inferred from homology"/>
<gene>
    <name evidence="8" type="ORF">QBC33DRAFT_552239</name>
</gene>
<dbReference type="PANTHER" id="PTHR13789">
    <property type="entry name" value="MONOOXYGENASE"/>
    <property type="match status" value="1"/>
</dbReference>
<dbReference type="SUPFAM" id="SSF51905">
    <property type="entry name" value="FAD/NAD(P)-binding domain"/>
    <property type="match status" value="1"/>
</dbReference>
<comment type="cofactor">
    <cofactor evidence="1">
        <name>FAD</name>
        <dbReference type="ChEBI" id="CHEBI:57692"/>
    </cofactor>
</comment>
<evidence type="ECO:0000313" key="8">
    <source>
        <dbReference type="EMBL" id="KAK1762301.1"/>
    </source>
</evidence>
<dbReference type="AlphaFoldDB" id="A0AAJ0BQB5"/>
<organism evidence="8 9">
    <name type="scientific">Phialemonium atrogriseum</name>
    <dbReference type="NCBI Taxonomy" id="1093897"/>
    <lineage>
        <taxon>Eukaryota</taxon>
        <taxon>Fungi</taxon>
        <taxon>Dikarya</taxon>
        <taxon>Ascomycota</taxon>
        <taxon>Pezizomycotina</taxon>
        <taxon>Sordariomycetes</taxon>
        <taxon>Sordariomycetidae</taxon>
        <taxon>Cephalothecales</taxon>
        <taxon>Cephalothecaceae</taxon>
        <taxon>Phialemonium</taxon>
    </lineage>
</organism>
<comment type="similarity">
    <text evidence="2">Belongs to the paxM FAD-dependent monooxygenase family.</text>
</comment>
<protein>
    <submittedName>
        <fullName evidence="8">FAD/NAD(P)-binding domain-containing protein</fullName>
    </submittedName>
</protein>
<dbReference type="SUPFAM" id="SSF54373">
    <property type="entry name" value="FAD-linked reductases, C-terminal domain"/>
    <property type="match status" value="1"/>
</dbReference>
<evidence type="ECO:0000256" key="4">
    <source>
        <dbReference type="ARBA" id="ARBA00022827"/>
    </source>
</evidence>
<keyword evidence="3" id="KW-0285">Flavoprotein</keyword>
<comment type="caution">
    <text evidence="8">The sequence shown here is derived from an EMBL/GenBank/DDBJ whole genome shotgun (WGS) entry which is preliminary data.</text>
</comment>
<evidence type="ECO:0000256" key="1">
    <source>
        <dbReference type="ARBA" id="ARBA00001974"/>
    </source>
</evidence>
<name>A0AAJ0BQB5_9PEZI</name>
<keyword evidence="4" id="KW-0274">FAD</keyword>
<evidence type="ECO:0000256" key="5">
    <source>
        <dbReference type="ARBA" id="ARBA00023002"/>
    </source>
</evidence>
<dbReference type="Gene3D" id="3.50.50.60">
    <property type="entry name" value="FAD/NAD(P)-binding domain"/>
    <property type="match status" value="1"/>
</dbReference>
<sequence>MADTISLRIAIIGAGIAGLTTAIALKHHPSIDIQIYERASELREIGASIALGPNGMRTLDKLGVQNALDESIAFRNKSRLPMIYRHYKTNEVVSTDSHRGDVDFRHLTARFYRAHLQEALLEHVDNTRVHLSKAFHSVISDTASKKLVITFTDGTTTTADVLLGADGISSAVRRFFVSTSAPTWTGWVAFRSVFPISHVAHIPDLPDEATHIWGPDRSIFMSKLGRDLFTVVGSSQSDPSAHDAPYKDAMWDSDGDVNQLKQYYQDWSPLVRAVVDAVPYTRIYPNTAGHGLDSWVLGSGNVTLAGDAAHAHGGAFAAGGSLAIDDAWAFAASILEVFPASATTAPSEGDIARALDLYEKTRKSHTDRVLRTVHQGNKKKLDRVSKVETDEELRARMKNREDPAWIHEHDVEATFASVLVAEEKRVYGQARL</sequence>
<dbReference type="InterPro" id="IPR036188">
    <property type="entry name" value="FAD/NAD-bd_sf"/>
</dbReference>
<evidence type="ECO:0000256" key="2">
    <source>
        <dbReference type="ARBA" id="ARBA00007992"/>
    </source>
</evidence>
<dbReference type="GO" id="GO:0071949">
    <property type="term" value="F:FAD binding"/>
    <property type="evidence" value="ECO:0007669"/>
    <property type="project" value="InterPro"/>
</dbReference>
<dbReference type="EMBL" id="MU839039">
    <property type="protein sequence ID" value="KAK1762301.1"/>
    <property type="molecule type" value="Genomic_DNA"/>
</dbReference>
<dbReference type="GO" id="GO:0004497">
    <property type="term" value="F:monooxygenase activity"/>
    <property type="evidence" value="ECO:0007669"/>
    <property type="project" value="UniProtKB-KW"/>
</dbReference>
<keyword evidence="9" id="KW-1185">Reference proteome</keyword>
<keyword evidence="5" id="KW-0560">Oxidoreductase</keyword>
<dbReference type="RefSeq" id="XP_060278514.1">
    <property type="nucleotide sequence ID" value="XM_060429284.1"/>
</dbReference>
<dbReference type="Pfam" id="PF01494">
    <property type="entry name" value="FAD_binding_3"/>
    <property type="match status" value="1"/>
</dbReference>
<dbReference type="InterPro" id="IPR002938">
    <property type="entry name" value="FAD-bd"/>
</dbReference>
<evidence type="ECO:0000256" key="3">
    <source>
        <dbReference type="ARBA" id="ARBA00022630"/>
    </source>
</evidence>
<evidence type="ECO:0000313" key="9">
    <source>
        <dbReference type="Proteomes" id="UP001244011"/>
    </source>
</evidence>
<dbReference type="PANTHER" id="PTHR13789:SF318">
    <property type="entry name" value="GERANYLGERANYL DIPHOSPHATE REDUCTASE"/>
    <property type="match status" value="1"/>
</dbReference>
<evidence type="ECO:0000256" key="6">
    <source>
        <dbReference type="ARBA" id="ARBA00023033"/>
    </source>
</evidence>
<dbReference type="Proteomes" id="UP001244011">
    <property type="component" value="Unassembled WGS sequence"/>
</dbReference>